<dbReference type="GO" id="GO:0016616">
    <property type="term" value="F:oxidoreductase activity, acting on the CH-OH group of donors, NAD or NADP as acceptor"/>
    <property type="evidence" value="ECO:0007669"/>
    <property type="project" value="TreeGrafter"/>
</dbReference>
<dbReference type="SMART" id="SM00822">
    <property type="entry name" value="PKS_KR"/>
    <property type="match status" value="1"/>
</dbReference>
<dbReference type="PROSITE" id="PS00061">
    <property type="entry name" value="ADH_SHORT"/>
    <property type="match status" value="1"/>
</dbReference>
<dbReference type="Pfam" id="PF00106">
    <property type="entry name" value="adh_short"/>
    <property type="match status" value="1"/>
</dbReference>
<dbReference type="PRINTS" id="PR00080">
    <property type="entry name" value="SDRFAMILY"/>
</dbReference>
<proteinExistence type="inferred from homology"/>
<comment type="similarity">
    <text evidence="1 2">Belongs to the short-chain dehydrogenases/reductases (SDR) family.</text>
</comment>
<dbReference type="InterPro" id="IPR020904">
    <property type="entry name" value="Sc_DH/Rdtase_CS"/>
</dbReference>
<comment type="caution">
    <text evidence="4">The sequence shown here is derived from an EMBL/GenBank/DDBJ whole genome shotgun (WGS) entry which is preliminary data.</text>
</comment>
<dbReference type="RefSeq" id="WP_136011436.1">
    <property type="nucleotide sequence ID" value="NZ_SRYZ01000073.1"/>
</dbReference>
<dbReference type="InterPro" id="IPR002347">
    <property type="entry name" value="SDR_fam"/>
</dbReference>
<evidence type="ECO:0000259" key="3">
    <source>
        <dbReference type="SMART" id="SM00822"/>
    </source>
</evidence>
<protein>
    <submittedName>
        <fullName evidence="4">SDR family oxidoreductase</fullName>
    </submittedName>
</protein>
<dbReference type="PRINTS" id="PR00081">
    <property type="entry name" value="GDHRDH"/>
</dbReference>
<gene>
    <name evidence="4" type="ORF">E5355_18070</name>
</gene>
<dbReference type="SUPFAM" id="SSF51735">
    <property type="entry name" value="NAD(P)-binding Rossmann-fold domains"/>
    <property type="match status" value="1"/>
</dbReference>
<dbReference type="InterPro" id="IPR036291">
    <property type="entry name" value="NAD(P)-bd_dom_sf"/>
</dbReference>
<organism evidence="4 5">
    <name type="scientific">Bacteroides muris</name>
    <name type="common">ex Afrizal et al. 2022</name>
    <dbReference type="NCBI Taxonomy" id="2516960"/>
    <lineage>
        <taxon>Bacteria</taxon>
        <taxon>Pseudomonadati</taxon>
        <taxon>Bacteroidota</taxon>
        <taxon>Bacteroidia</taxon>
        <taxon>Bacteroidales</taxon>
        <taxon>Bacteroidaceae</taxon>
        <taxon>Bacteroides</taxon>
    </lineage>
</organism>
<keyword evidence="5" id="KW-1185">Reference proteome</keyword>
<dbReference type="PANTHER" id="PTHR42760">
    <property type="entry name" value="SHORT-CHAIN DEHYDROGENASES/REDUCTASES FAMILY MEMBER"/>
    <property type="match status" value="1"/>
</dbReference>
<dbReference type="AlphaFoldDB" id="A0A4S2AD34"/>
<sequence>MGKKVIVITGASSGIGYQTALKLQQEGNIVVWTSRTIECNQAVLSVLSEQSVCKNVDVSSEESVKDLLCFINEKFGHIDALINCAGYVDPEPIFSTTLENWEKTISINLTGTFLCVKYMGLLMKKTGGKIVNIASTAGLTPRPGWSAYAAAKSGVINFSSAIAEELAEYNIKVFVIAPGRTATPLRKILAPDENPRSIMQPDVVADMISFCLKPEADCIEGQPILVRERF</sequence>
<dbReference type="EMBL" id="SRYZ01000073">
    <property type="protein sequence ID" value="TGX98788.1"/>
    <property type="molecule type" value="Genomic_DNA"/>
</dbReference>
<name>A0A4S2AD34_9BACE</name>
<dbReference type="InterPro" id="IPR057326">
    <property type="entry name" value="KR_dom"/>
</dbReference>
<evidence type="ECO:0000256" key="2">
    <source>
        <dbReference type="RuleBase" id="RU000363"/>
    </source>
</evidence>
<evidence type="ECO:0000313" key="4">
    <source>
        <dbReference type="EMBL" id="TGX98788.1"/>
    </source>
</evidence>
<reference evidence="4 5" key="1">
    <citation type="submission" date="2019-04" db="EMBL/GenBank/DDBJ databases">
        <title>Microbes associate with the intestines of laboratory mice.</title>
        <authorList>
            <person name="Navarre W."/>
            <person name="Wong E."/>
            <person name="Huang K."/>
            <person name="Tropini C."/>
            <person name="Ng K."/>
            <person name="Yu B."/>
        </authorList>
    </citation>
    <scope>NUCLEOTIDE SEQUENCE [LARGE SCALE GENOMIC DNA]</scope>
    <source>
        <strain evidence="4 5">NM69_E16B</strain>
    </source>
</reference>
<evidence type="ECO:0000313" key="5">
    <source>
        <dbReference type="Proteomes" id="UP000310532"/>
    </source>
</evidence>
<feature type="domain" description="Ketoreductase" evidence="3">
    <location>
        <begin position="4"/>
        <end position="181"/>
    </location>
</feature>
<dbReference type="CDD" id="cd05233">
    <property type="entry name" value="SDR_c"/>
    <property type="match status" value="1"/>
</dbReference>
<evidence type="ECO:0000256" key="1">
    <source>
        <dbReference type="ARBA" id="ARBA00006484"/>
    </source>
</evidence>
<accession>A0A4S2AD34</accession>
<dbReference type="Gene3D" id="3.40.50.720">
    <property type="entry name" value="NAD(P)-binding Rossmann-like Domain"/>
    <property type="match status" value="1"/>
</dbReference>
<dbReference type="Proteomes" id="UP000310532">
    <property type="component" value="Unassembled WGS sequence"/>
</dbReference>